<dbReference type="SUPFAM" id="SSF51161">
    <property type="entry name" value="Trimeric LpxA-like enzymes"/>
    <property type="match status" value="1"/>
</dbReference>
<dbReference type="PANTHER" id="PTHR42811">
    <property type="entry name" value="SERINE ACETYLTRANSFERASE"/>
    <property type="match status" value="1"/>
</dbReference>
<evidence type="ECO:0000256" key="3">
    <source>
        <dbReference type="ARBA" id="ARBA00023315"/>
    </source>
</evidence>
<dbReference type="InterPro" id="IPR001451">
    <property type="entry name" value="Hexapep"/>
</dbReference>
<reference evidence="4" key="1">
    <citation type="submission" date="2019-08" db="EMBL/GenBank/DDBJ databases">
        <authorList>
            <person name="Kucharzyk K."/>
            <person name="Murdoch R.W."/>
            <person name="Higgins S."/>
            <person name="Loffler F."/>
        </authorList>
    </citation>
    <scope>NUCLEOTIDE SEQUENCE</scope>
</reference>
<name>A0A645A6N3_9ZZZZ</name>
<dbReference type="Gene3D" id="2.160.10.10">
    <property type="entry name" value="Hexapeptide repeat proteins"/>
    <property type="match status" value="1"/>
</dbReference>
<dbReference type="AlphaFoldDB" id="A0A645A6N3"/>
<dbReference type="EMBL" id="VSSQ01011312">
    <property type="protein sequence ID" value="MPM46523.1"/>
    <property type="molecule type" value="Genomic_DNA"/>
</dbReference>
<dbReference type="InterPro" id="IPR011004">
    <property type="entry name" value="Trimer_LpxA-like_sf"/>
</dbReference>
<gene>
    <name evidence="4" type="ORF">SDC9_93226</name>
</gene>
<dbReference type="Pfam" id="PF00132">
    <property type="entry name" value="Hexapep"/>
    <property type="match status" value="1"/>
</dbReference>
<dbReference type="InterPro" id="IPR045304">
    <property type="entry name" value="LbH_SAT"/>
</dbReference>
<evidence type="ECO:0000256" key="1">
    <source>
        <dbReference type="ARBA" id="ARBA00007274"/>
    </source>
</evidence>
<dbReference type="CDD" id="cd03354">
    <property type="entry name" value="LbH_SAT"/>
    <property type="match status" value="1"/>
</dbReference>
<dbReference type="GO" id="GO:0016746">
    <property type="term" value="F:acyltransferase activity"/>
    <property type="evidence" value="ECO:0007669"/>
    <property type="project" value="UniProtKB-KW"/>
</dbReference>
<evidence type="ECO:0000313" key="4">
    <source>
        <dbReference type="EMBL" id="MPM46523.1"/>
    </source>
</evidence>
<proteinExistence type="inferred from homology"/>
<accession>A0A645A6N3</accession>
<keyword evidence="2" id="KW-0808">Transferase</keyword>
<keyword evidence="3" id="KW-0012">Acyltransferase</keyword>
<protein>
    <recommendedName>
        <fullName evidence="5">Serine acetyltransferase</fullName>
    </recommendedName>
</protein>
<organism evidence="4">
    <name type="scientific">bioreactor metagenome</name>
    <dbReference type="NCBI Taxonomy" id="1076179"/>
    <lineage>
        <taxon>unclassified sequences</taxon>
        <taxon>metagenomes</taxon>
        <taxon>ecological metagenomes</taxon>
    </lineage>
</organism>
<evidence type="ECO:0000256" key="2">
    <source>
        <dbReference type="ARBA" id="ARBA00022679"/>
    </source>
</evidence>
<comment type="similarity">
    <text evidence="1">Belongs to the transferase hexapeptide repeat family.</text>
</comment>
<evidence type="ECO:0008006" key="5">
    <source>
        <dbReference type="Google" id="ProtNLM"/>
    </source>
</evidence>
<sequence>MDILKSIRLLILPDYTKRHWELYRKAQKAQGLSGKLLRMRIERIQRRYNASIPVREAITPFETPHQLNGIFISLGATIGEGCTIFHQVTVGSITSEGSKRFGAPTIGRNVYIGAGAKVIGNVKIGDNVRIGANCVVVDDVPDNATVVMPKPRVLVAEAPPDNTYHHWKD</sequence>
<comment type="caution">
    <text evidence="4">The sequence shown here is derived from an EMBL/GenBank/DDBJ whole genome shotgun (WGS) entry which is preliminary data.</text>
</comment>